<dbReference type="Proteomes" id="UP000315252">
    <property type="component" value="Unassembled WGS sequence"/>
</dbReference>
<keyword evidence="2" id="KW-1185">Reference proteome</keyword>
<dbReference type="EMBL" id="VHSH01000003">
    <property type="protein sequence ID" value="TQV80928.1"/>
    <property type="molecule type" value="Genomic_DNA"/>
</dbReference>
<reference evidence="1 2" key="1">
    <citation type="submission" date="2019-06" db="EMBL/GenBank/DDBJ databases">
        <title>Whole genome sequence for Rhodospirillaceae sp. R148.</title>
        <authorList>
            <person name="Wang G."/>
        </authorList>
    </citation>
    <scope>NUCLEOTIDE SEQUENCE [LARGE SCALE GENOMIC DNA]</scope>
    <source>
        <strain evidence="1 2">R148</strain>
    </source>
</reference>
<proteinExistence type="predicted"/>
<evidence type="ECO:0000313" key="2">
    <source>
        <dbReference type="Proteomes" id="UP000315252"/>
    </source>
</evidence>
<sequence length="71" mass="8708">MEEFPEWVEFGDIRIKNWHRPLSAYMKELLGHGLTLSFFDEPVPRSGDETTQARYKRVPWFMMMEWHRESF</sequence>
<comment type="caution">
    <text evidence="1">The sequence shown here is derived from an EMBL/GenBank/DDBJ whole genome shotgun (WGS) entry which is preliminary data.</text>
</comment>
<protein>
    <submittedName>
        <fullName evidence="1">Uncharacterized protein</fullName>
    </submittedName>
</protein>
<dbReference type="AlphaFoldDB" id="A0A545TUM7"/>
<organism evidence="1 2">
    <name type="scientific">Denitrobaculum tricleocarpae</name>
    <dbReference type="NCBI Taxonomy" id="2591009"/>
    <lineage>
        <taxon>Bacteria</taxon>
        <taxon>Pseudomonadati</taxon>
        <taxon>Pseudomonadota</taxon>
        <taxon>Alphaproteobacteria</taxon>
        <taxon>Rhodospirillales</taxon>
        <taxon>Rhodospirillaceae</taxon>
        <taxon>Denitrobaculum</taxon>
    </lineage>
</organism>
<evidence type="ECO:0000313" key="1">
    <source>
        <dbReference type="EMBL" id="TQV80928.1"/>
    </source>
</evidence>
<dbReference type="RefSeq" id="WP_142896642.1">
    <property type="nucleotide sequence ID" value="NZ_ML660054.1"/>
</dbReference>
<name>A0A545TUM7_9PROT</name>
<accession>A0A545TUM7</accession>
<gene>
    <name evidence="1" type="ORF">FKG95_12350</name>
</gene>